<dbReference type="AlphaFoldDB" id="I0Z213"/>
<reference evidence="2 3" key="1">
    <citation type="journal article" date="2012" name="Genome Biol.">
        <title>The genome of the polar eukaryotic microalga coccomyxa subellipsoidea reveals traits of cold adaptation.</title>
        <authorList>
            <person name="Blanc G."/>
            <person name="Agarkova I."/>
            <person name="Grimwood J."/>
            <person name="Kuo A."/>
            <person name="Brueggeman A."/>
            <person name="Dunigan D."/>
            <person name="Gurnon J."/>
            <person name="Ladunga I."/>
            <person name="Lindquist E."/>
            <person name="Lucas S."/>
            <person name="Pangilinan J."/>
            <person name="Proschold T."/>
            <person name="Salamov A."/>
            <person name="Schmutz J."/>
            <person name="Weeks D."/>
            <person name="Yamada T."/>
            <person name="Claverie J.M."/>
            <person name="Grigoriev I."/>
            <person name="Van Etten J."/>
            <person name="Lomsadze A."/>
            <person name="Borodovsky M."/>
        </authorList>
    </citation>
    <scope>NUCLEOTIDE SEQUENCE [LARGE SCALE GENOMIC DNA]</scope>
    <source>
        <strain evidence="2 3">C-169</strain>
    </source>
</reference>
<dbReference type="PANTHER" id="PTHR47260:SF1">
    <property type="entry name" value="UPF0644 PROTEIN PB2B4.06"/>
    <property type="match status" value="1"/>
</dbReference>
<gene>
    <name evidence="2" type="ORF">COCSUDRAFT_62104</name>
</gene>
<proteinExistence type="predicted"/>
<dbReference type="PANTHER" id="PTHR47260">
    <property type="entry name" value="UPF0644 PROTEIN PB2B4.06"/>
    <property type="match status" value="1"/>
</dbReference>
<evidence type="ECO:0000313" key="2">
    <source>
        <dbReference type="EMBL" id="EIE24682.1"/>
    </source>
</evidence>
<dbReference type="InterPro" id="IPR029069">
    <property type="entry name" value="HotDog_dom_sf"/>
</dbReference>
<protein>
    <recommendedName>
        <fullName evidence="4">Thioesterase domain-containing protein</fullName>
    </recommendedName>
</protein>
<dbReference type="KEGG" id="csl:COCSUDRAFT_62104"/>
<dbReference type="SUPFAM" id="SSF54637">
    <property type="entry name" value="Thioesterase/thiol ester dehydrase-isomerase"/>
    <property type="match status" value="1"/>
</dbReference>
<dbReference type="Proteomes" id="UP000007264">
    <property type="component" value="Unassembled WGS sequence"/>
</dbReference>
<feature type="compositionally biased region" description="Low complexity" evidence="1">
    <location>
        <begin position="101"/>
        <end position="111"/>
    </location>
</feature>
<name>I0Z213_COCSC</name>
<comment type="caution">
    <text evidence="2">The sequence shown here is derived from an EMBL/GenBank/DDBJ whole genome shotgun (WGS) entry which is preliminary data.</text>
</comment>
<evidence type="ECO:0000313" key="3">
    <source>
        <dbReference type="Proteomes" id="UP000007264"/>
    </source>
</evidence>
<evidence type="ECO:0008006" key="4">
    <source>
        <dbReference type="Google" id="ProtNLM"/>
    </source>
</evidence>
<dbReference type="RefSeq" id="XP_005649226.1">
    <property type="nucleotide sequence ID" value="XM_005649169.1"/>
</dbReference>
<dbReference type="Gene3D" id="3.10.129.10">
    <property type="entry name" value="Hotdog Thioesterase"/>
    <property type="match status" value="1"/>
</dbReference>
<feature type="region of interest" description="Disordered" evidence="1">
    <location>
        <begin position="101"/>
        <end position="126"/>
    </location>
</feature>
<dbReference type="InterPro" id="IPR052061">
    <property type="entry name" value="PTE-AB_protein"/>
</dbReference>
<sequence>MTAAIIDETLGGLNYVLKREGIVPHGPSFTVHLEVAYKAPVPASTSLICTASLQSLEGRKAWVLAEVLDRPGGTLYATGKALFVIPKDKMLPPSKASESAAFADADAQAGAVPETETEVERLSLQQ</sequence>
<evidence type="ECO:0000256" key="1">
    <source>
        <dbReference type="SAM" id="MobiDB-lite"/>
    </source>
</evidence>
<accession>I0Z213</accession>
<dbReference type="EMBL" id="AGSI01000005">
    <property type="protein sequence ID" value="EIE24682.1"/>
    <property type="molecule type" value="Genomic_DNA"/>
</dbReference>
<dbReference type="GeneID" id="17042683"/>
<dbReference type="STRING" id="574566.I0Z213"/>
<dbReference type="OrthoDB" id="506431at2759"/>
<keyword evidence="3" id="KW-1185">Reference proteome</keyword>
<organism evidence="2 3">
    <name type="scientific">Coccomyxa subellipsoidea (strain C-169)</name>
    <name type="common">Green microalga</name>
    <dbReference type="NCBI Taxonomy" id="574566"/>
    <lineage>
        <taxon>Eukaryota</taxon>
        <taxon>Viridiplantae</taxon>
        <taxon>Chlorophyta</taxon>
        <taxon>core chlorophytes</taxon>
        <taxon>Trebouxiophyceae</taxon>
        <taxon>Trebouxiophyceae incertae sedis</taxon>
        <taxon>Coccomyxaceae</taxon>
        <taxon>Coccomyxa</taxon>
        <taxon>Coccomyxa subellipsoidea</taxon>
    </lineage>
</organism>